<gene>
    <name evidence="3" type="ORF">FYK55_10045</name>
</gene>
<dbReference type="InterPro" id="IPR036278">
    <property type="entry name" value="Sialidase_sf"/>
</dbReference>
<dbReference type="SUPFAM" id="SSF50939">
    <property type="entry name" value="Sialidases"/>
    <property type="match status" value="1"/>
</dbReference>
<dbReference type="InterPro" id="IPR011040">
    <property type="entry name" value="Sialidase"/>
</dbReference>
<dbReference type="PANTHER" id="PTHR43752">
    <property type="entry name" value="BNR/ASP-BOX REPEAT FAMILY PROTEIN"/>
    <property type="match status" value="1"/>
</dbReference>
<dbReference type="AlphaFoldDB" id="A0A5M6DAR7"/>
<dbReference type="EMBL" id="VWOX01000004">
    <property type="protein sequence ID" value="KAA5544641.1"/>
    <property type="molecule type" value="Genomic_DNA"/>
</dbReference>
<evidence type="ECO:0000313" key="3">
    <source>
        <dbReference type="EMBL" id="KAA5544641.1"/>
    </source>
</evidence>
<dbReference type="Proteomes" id="UP000324479">
    <property type="component" value="Unassembled WGS sequence"/>
</dbReference>
<sequence>MKTLLVTILLLCLSTGALSAADTGDVTDVREIDRLPPNSIYNKIWEPHLARWKDNHLVCCYGLNLDGKSDMGDIVCSVSRDGGKTWTPRRMVFDHANRNGTRQFAYNNSVLFHPPGQDVIWLFCMRAPMHYRDSENADLVAAYTVDGGLSWQHVELSLGYQGPLIIVAGIETVMRNGVPHYLLPAHRNTLRRDRHGDRRQFVLESNSLLRWDMADYVDYPENTPVFLHEGKIARSDTGDGLKIVMRTAGMAKERPLDPPVAWSSLSTDGGKSWSTAKPEPDLPNYRAKSFFGVDSNGQHLYVYNDSAERRGLWYKTKQEGQPWSQPQRFYHDNNRNSYPTLVEASPGQWLAVWDSSNDPGHTRTSIRFGRLQVGD</sequence>
<dbReference type="Pfam" id="PF13088">
    <property type="entry name" value="BNR_2"/>
    <property type="match status" value="1"/>
</dbReference>
<feature type="chain" id="PRO_5024443195" evidence="1">
    <location>
        <begin position="21"/>
        <end position="375"/>
    </location>
</feature>
<feature type="signal peptide" evidence="1">
    <location>
        <begin position="1"/>
        <end position="20"/>
    </location>
</feature>
<dbReference type="CDD" id="cd15482">
    <property type="entry name" value="Sialidase_non-viral"/>
    <property type="match status" value="1"/>
</dbReference>
<dbReference type="Gene3D" id="2.120.10.10">
    <property type="match status" value="2"/>
</dbReference>
<keyword evidence="4" id="KW-1185">Reference proteome</keyword>
<accession>A0A5M6DAR7</accession>
<evidence type="ECO:0000256" key="1">
    <source>
        <dbReference type="SAM" id="SignalP"/>
    </source>
</evidence>
<feature type="domain" description="Sialidase" evidence="2">
    <location>
        <begin position="73"/>
        <end position="347"/>
    </location>
</feature>
<reference evidence="3 4" key="1">
    <citation type="submission" date="2019-08" db="EMBL/GenBank/DDBJ databases">
        <authorList>
            <person name="Dhanesh K."/>
            <person name="Kumar G."/>
            <person name="Sasikala C."/>
            <person name="Venkata Ramana C."/>
        </authorList>
    </citation>
    <scope>NUCLEOTIDE SEQUENCE [LARGE SCALE GENOMIC DNA]</scope>
    <source>
        <strain evidence="3 4">JC645</strain>
    </source>
</reference>
<name>A0A5M6DAR7_9BACT</name>
<organism evidence="3 4">
    <name type="scientific">Roseiconus nitratireducens</name>
    <dbReference type="NCBI Taxonomy" id="2605748"/>
    <lineage>
        <taxon>Bacteria</taxon>
        <taxon>Pseudomonadati</taxon>
        <taxon>Planctomycetota</taxon>
        <taxon>Planctomycetia</taxon>
        <taxon>Pirellulales</taxon>
        <taxon>Pirellulaceae</taxon>
        <taxon>Roseiconus</taxon>
    </lineage>
</organism>
<comment type="caution">
    <text evidence="3">The sequence shown here is derived from an EMBL/GenBank/DDBJ whole genome shotgun (WGS) entry which is preliminary data.</text>
</comment>
<evidence type="ECO:0000259" key="2">
    <source>
        <dbReference type="Pfam" id="PF13088"/>
    </source>
</evidence>
<dbReference type="RefSeq" id="WP_150076255.1">
    <property type="nucleotide sequence ID" value="NZ_VWOX01000004.1"/>
</dbReference>
<evidence type="ECO:0000313" key="4">
    <source>
        <dbReference type="Proteomes" id="UP000324479"/>
    </source>
</evidence>
<protein>
    <submittedName>
        <fullName evidence="3">Exo-alpha-sialidase</fullName>
    </submittedName>
</protein>
<dbReference type="PANTHER" id="PTHR43752:SF2">
    <property type="entry name" value="BNR_ASP-BOX REPEAT FAMILY PROTEIN"/>
    <property type="match status" value="1"/>
</dbReference>
<proteinExistence type="predicted"/>
<keyword evidence="1" id="KW-0732">Signal</keyword>